<reference evidence="1" key="1">
    <citation type="journal article" date="2019" name="MBio">
        <title>Virus Genomes from Deep Sea Sediments Expand the Ocean Megavirome and Support Independent Origins of Viral Gigantism.</title>
        <authorList>
            <person name="Backstrom D."/>
            <person name="Yutin N."/>
            <person name="Jorgensen S.L."/>
            <person name="Dharamshi J."/>
            <person name="Homa F."/>
            <person name="Zaremba-Niedwiedzka K."/>
            <person name="Spang A."/>
            <person name="Wolf Y.I."/>
            <person name="Koonin E.V."/>
            <person name="Ettema T.J."/>
        </authorList>
    </citation>
    <scope>NUCLEOTIDE SEQUENCE</scope>
</reference>
<proteinExistence type="predicted"/>
<dbReference type="SUPFAM" id="SSF143447">
    <property type="entry name" value="AMMECR1-like"/>
    <property type="match status" value="1"/>
</dbReference>
<sequence length="398" mass="45041">MSPHVLATALLPHAHKKYAGQVQKTVLNALKPFTSKSSMILYIPACHQQCLDSKGENDHSILYLYDRLSNRFGKKLYIMRPIPYSQKTTKQTIQEIKNLTGNIVIIGTVDLSHHEFQNKSWPRIHKMRAEEQTILGLCQLNPSLFDSKFIDAPWSVKIVQHFAPAHGVVVAYDDSATVSSTVPAHDATQKTLDSFVSYVGIVFAKENIPRAEKLRDQLLLASVKNTIFHSFHRTGLTDQTQAPLWLIPAKEGGVWAGLTCNKRTKCSLGHTEVTSGTRHTKALRDSASRCLNDADRRWGGVKSLKNCTFKYERLTRTKPVAWKNRKREYNPDTTGIILNLKNGQTATYLPGVWREHWPNKGIDYVLGELADKAQKGKSLQDIDKQKLYKYTTKVFKTK</sequence>
<protein>
    <submittedName>
        <fullName evidence="1">Uncharacterized protein</fullName>
    </submittedName>
</protein>
<organism evidence="1">
    <name type="scientific">Marseillevirus LCMAC101</name>
    <dbReference type="NCBI Taxonomy" id="2506602"/>
    <lineage>
        <taxon>Viruses</taxon>
        <taxon>Varidnaviria</taxon>
        <taxon>Bamfordvirae</taxon>
        <taxon>Nucleocytoviricota</taxon>
        <taxon>Megaviricetes</taxon>
        <taxon>Pimascovirales</taxon>
        <taxon>Pimascovirales incertae sedis</taxon>
        <taxon>Marseilleviridae</taxon>
    </lineage>
</organism>
<dbReference type="EMBL" id="MK500327">
    <property type="protein sequence ID" value="QBK85417.1"/>
    <property type="molecule type" value="Genomic_DNA"/>
</dbReference>
<gene>
    <name evidence="1" type="ORF">LCMAC101_00040</name>
</gene>
<accession>A0A481YR83</accession>
<evidence type="ECO:0000313" key="1">
    <source>
        <dbReference type="EMBL" id="QBK85417.1"/>
    </source>
</evidence>
<name>A0A481YR83_9VIRU</name>
<dbReference type="InterPro" id="IPR036071">
    <property type="entry name" value="AMMECR1_dom_sf"/>
</dbReference>